<dbReference type="KEGG" id="egl:EGR_07060"/>
<dbReference type="PANTHER" id="PTHR19375">
    <property type="entry name" value="HEAT SHOCK PROTEIN 70KDA"/>
    <property type="match status" value="1"/>
</dbReference>
<feature type="coiled-coil region" evidence="4">
    <location>
        <begin position="103"/>
        <end position="133"/>
    </location>
</feature>
<gene>
    <name evidence="6" type="ORF">EGR_07060</name>
</gene>
<keyword evidence="6" id="KW-0346">Stress response</keyword>
<dbReference type="AlphaFoldDB" id="W6UAM5"/>
<dbReference type="RefSeq" id="XP_024349336.1">
    <property type="nucleotide sequence ID" value="XM_024496309.1"/>
</dbReference>
<protein>
    <submittedName>
        <fullName evidence="6">Heat shock cognate protein</fullName>
    </submittedName>
</protein>
<accession>W6UAM5</accession>
<keyword evidence="5" id="KW-0472">Membrane</keyword>
<comment type="similarity">
    <text evidence="1">Belongs to the heat shock protein 70 family.</text>
</comment>
<evidence type="ECO:0000313" key="6">
    <source>
        <dbReference type="EMBL" id="EUB58140.1"/>
    </source>
</evidence>
<dbReference type="Gene3D" id="2.60.34.10">
    <property type="entry name" value="Substrate Binding Domain Of DNAk, Chain A, domain 1"/>
    <property type="match status" value="1"/>
</dbReference>
<dbReference type="GO" id="GO:0005524">
    <property type="term" value="F:ATP binding"/>
    <property type="evidence" value="ECO:0007669"/>
    <property type="project" value="UniProtKB-KW"/>
</dbReference>
<dbReference type="CTD" id="36342775"/>
<dbReference type="InterPro" id="IPR029047">
    <property type="entry name" value="HSP70_peptide-bd_sf"/>
</dbReference>
<keyword evidence="7" id="KW-1185">Reference proteome</keyword>
<keyword evidence="4" id="KW-0175">Coiled coil</keyword>
<name>W6UAM5_ECHGR</name>
<evidence type="ECO:0000256" key="2">
    <source>
        <dbReference type="ARBA" id="ARBA00022741"/>
    </source>
</evidence>
<feature type="transmembrane region" description="Helical" evidence="5">
    <location>
        <begin position="20"/>
        <end position="40"/>
    </location>
</feature>
<sequence length="179" mass="20045">MTLDPVKRTLSDTKLGKADVHAIVLVVSCGAALLAANLTGDGSETMQDLMLLEVTPLSLGMDIFTTCYDNQTRAWVMVYEAVEMSSGKQNSMIVTTNKGCLLEAEIERMVNDAEKLKQEDEKARSRMAVKNRQNILTMCETMIRWMDDDQQATKEKCKLLYKNLETLYSSTMAMRNLGS</sequence>
<dbReference type="SUPFAM" id="SSF100920">
    <property type="entry name" value="Heat shock protein 70kD (HSP70), peptide-binding domain"/>
    <property type="match status" value="1"/>
</dbReference>
<evidence type="ECO:0000256" key="1">
    <source>
        <dbReference type="ARBA" id="ARBA00007381"/>
    </source>
</evidence>
<keyword evidence="5" id="KW-0812">Transmembrane</keyword>
<comment type="caution">
    <text evidence="6">The sequence shown here is derived from an EMBL/GenBank/DDBJ whole genome shotgun (WGS) entry which is preliminary data.</text>
</comment>
<evidence type="ECO:0000256" key="4">
    <source>
        <dbReference type="SAM" id="Coils"/>
    </source>
</evidence>
<dbReference type="STRING" id="6210.W6UAM5"/>
<dbReference type="GeneID" id="36342775"/>
<organism evidence="6 7">
    <name type="scientific">Echinococcus granulosus</name>
    <name type="common">Hydatid tapeworm</name>
    <dbReference type="NCBI Taxonomy" id="6210"/>
    <lineage>
        <taxon>Eukaryota</taxon>
        <taxon>Metazoa</taxon>
        <taxon>Spiralia</taxon>
        <taxon>Lophotrochozoa</taxon>
        <taxon>Platyhelminthes</taxon>
        <taxon>Cestoda</taxon>
        <taxon>Eucestoda</taxon>
        <taxon>Cyclophyllidea</taxon>
        <taxon>Taeniidae</taxon>
        <taxon>Echinococcus</taxon>
        <taxon>Echinococcus granulosus group</taxon>
    </lineage>
</organism>
<keyword evidence="2" id="KW-0547">Nucleotide-binding</keyword>
<keyword evidence="3" id="KW-0067">ATP-binding</keyword>
<dbReference type="Proteomes" id="UP000019149">
    <property type="component" value="Unassembled WGS sequence"/>
</dbReference>
<evidence type="ECO:0000256" key="3">
    <source>
        <dbReference type="ARBA" id="ARBA00022840"/>
    </source>
</evidence>
<proteinExistence type="inferred from homology"/>
<dbReference type="InterPro" id="IPR013126">
    <property type="entry name" value="Hsp_70_fam"/>
</dbReference>
<reference evidence="6 7" key="1">
    <citation type="journal article" date="2013" name="Nat. Genet.">
        <title>The genome of the hydatid tapeworm Echinococcus granulosus.</title>
        <authorList>
            <person name="Zheng H."/>
            <person name="Zhang W."/>
            <person name="Zhang L."/>
            <person name="Zhang Z."/>
            <person name="Li J."/>
            <person name="Lu G."/>
            <person name="Zhu Y."/>
            <person name="Wang Y."/>
            <person name="Huang Y."/>
            <person name="Liu J."/>
            <person name="Kang H."/>
            <person name="Chen J."/>
            <person name="Wang L."/>
            <person name="Chen A."/>
            <person name="Yu S."/>
            <person name="Gao Z."/>
            <person name="Jin L."/>
            <person name="Gu W."/>
            <person name="Wang Z."/>
            <person name="Zhao L."/>
            <person name="Shi B."/>
            <person name="Wen H."/>
            <person name="Lin R."/>
            <person name="Jones M.K."/>
            <person name="Brejova B."/>
            <person name="Vinar T."/>
            <person name="Zhao G."/>
            <person name="McManus D.P."/>
            <person name="Chen Z."/>
            <person name="Zhou Y."/>
            <person name="Wang S."/>
        </authorList>
    </citation>
    <scope>NUCLEOTIDE SEQUENCE [LARGE SCALE GENOMIC DNA]</scope>
</reference>
<dbReference type="GO" id="GO:0140662">
    <property type="term" value="F:ATP-dependent protein folding chaperone"/>
    <property type="evidence" value="ECO:0007669"/>
    <property type="project" value="InterPro"/>
</dbReference>
<dbReference type="EMBL" id="APAU02000068">
    <property type="protein sequence ID" value="EUB58140.1"/>
    <property type="molecule type" value="Genomic_DNA"/>
</dbReference>
<dbReference type="OrthoDB" id="6151140at2759"/>
<keyword evidence="5" id="KW-1133">Transmembrane helix</keyword>
<evidence type="ECO:0000256" key="5">
    <source>
        <dbReference type="SAM" id="Phobius"/>
    </source>
</evidence>
<dbReference type="Pfam" id="PF00012">
    <property type="entry name" value="HSP70"/>
    <property type="match status" value="1"/>
</dbReference>
<evidence type="ECO:0000313" key="7">
    <source>
        <dbReference type="Proteomes" id="UP000019149"/>
    </source>
</evidence>